<dbReference type="EMBL" id="JADGIZ020000025">
    <property type="protein sequence ID" value="KAL2915335.1"/>
    <property type="molecule type" value="Genomic_DNA"/>
</dbReference>
<keyword evidence="5" id="KW-1185">Reference proteome</keyword>
<evidence type="ECO:0000256" key="2">
    <source>
        <dbReference type="SAM" id="Phobius"/>
    </source>
</evidence>
<reference evidence="4 5" key="1">
    <citation type="submission" date="2023-09" db="EMBL/GenBank/DDBJ databases">
        <title>Pangenome analysis of Batrachochytrium dendrobatidis and related Chytrids.</title>
        <authorList>
            <person name="Yacoub M.N."/>
            <person name="Stajich J.E."/>
            <person name="James T.Y."/>
        </authorList>
    </citation>
    <scope>NUCLEOTIDE SEQUENCE [LARGE SCALE GENOMIC DNA]</scope>
    <source>
        <strain evidence="4 5">JEL0888</strain>
    </source>
</reference>
<comment type="caution">
    <text evidence="4">The sequence shown here is derived from an EMBL/GenBank/DDBJ whole genome shotgun (WGS) entry which is preliminary data.</text>
</comment>
<feature type="compositionally biased region" description="Polar residues" evidence="1">
    <location>
        <begin position="411"/>
        <end position="420"/>
    </location>
</feature>
<gene>
    <name evidence="4" type="ORF">HK105_205200</name>
</gene>
<feature type="compositionally biased region" description="Low complexity" evidence="1">
    <location>
        <begin position="327"/>
        <end position="342"/>
    </location>
</feature>
<accession>A0ABR4N785</accession>
<keyword evidence="2" id="KW-0472">Membrane</keyword>
<organism evidence="4 5">
    <name type="scientific">Polyrhizophydium stewartii</name>
    <dbReference type="NCBI Taxonomy" id="2732419"/>
    <lineage>
        <taxon>Eukaryota</taxon>
        <taxon>Fungi</taxon>
        <taxon>Fungi incertae sedis</taxon>
        <taxon>Chytridiomycota</taxon>
        <taxon>Chytridiomycota incertae sedis</taxon>
        <taxon>Chytridiomycetes</taxon>
        <taxon>Rhizophydiales</taxon>
        <taxon>Rhizophydiales incertae sedis</taxon>
        <taxon>Polyrhizophydium</taxon>
    </lineage>
</organism>
<feature type="region of interest" description="Disordered" evidence="1">
    <location>
        <begin position="318"/>
        <end position="453"/>
    </location>
</feature>
<feature type="chain" id="PRO_5045360597" evidence="3">
    <location>
        <begin position="22"/>
        <end position="453"/>
    </location>
</feature>
<feature type="region of interest" description="Disordered" evidence="1">
    <location>
        <begin position="242"/>
        <end position="283"/>
    </location>
</feature>
<keyword evidence="2" id="KW-0812">Transmembrane</keyword>
<dbReference type="Proteomes" id="UP001527925">
    <property type="component" value="Unassembled WGS sequence"/>
</dbReference>
<proteinExistence type="predicted"/>
<evidence type="ECO:0000256" key="3">
    <source>
        <dbReference type="SAM" id="SignalP"/>
    </source>
</evidence>
<feature type="transmembrane region" description="Helical" evidence="2">
    <location>
        <begin position="290"/>
        <end position="312"/>
    </location>
</feature>
<feature type="signal peptide" evidence="3">
    <location>
        <begin position="1"/>
        <end position="21"/>
    </location>
</feature>
<evidence type="ECO:0000256" key="1">
    <source>
        <dbReference type="SAM" id="MobiDB-lite"/>
    </source>
</evidence>
<feature type="compositionally biased region" description="Low complexity" evidence="1">
    <location>
        <begin position="261"/>
        <end position="283"/>
    </location>
</feature>
<sequence length="453" mass="46852">MLPAAVAAVVAVAALAPAASAQWVQLVSVSLCRNTTASTFVATDLTYDAIAPVNVAGTTPKCILEGASSFYYELSANKNTVTQYDCSTKNCTSCKVTSTIPNIAGTTSPDCGTYAQLLTNSNDVNDGLPNLSVKYGGGPLATSYFTVVKSVANSAKSCGGAVQYANIEYIFEECTQATPTSWLKSVFDPTSDRINTYACTASDCQTGCQQALWAYKPAPPSQKTCHSDTDLDGYYSTATPLKSSSRYNKPAASDFNPASLGSGTSGQQSGNTTNTNNVGGSSGSGTNMGMIIGIVVGAVVVIGGVIGAVVMLRRRNSGGSAKSASVPLPTQQPTATQFQTPQHNPATSPAGPYQPGFEQPKQMYHGAPPSVAPSDYASQGGHTSLQPGFTSGPSSTSGAQSTIVASHHPTRSSQNGSQHYDTGADAHAGDQMFPIVEARPADQDFPIMEPRRS</sequence>
<keyword evidence="2" id="KW-1133">Transmembrane helix</keyword>
<feature type="compositionally biased region" description="Low complexity" evidence="1">
    <location>
        <begin position="387"/>
        <end position="398"/>
    </location>
</feature>
<evidence type="ECO:0000313" key="4">
    <source>
        <dbReference type="EMBL" id="KAL2915335.1"/>
    </source>
</evidence>
<protein>
    <submittedName>
        <fullName evidence="4">Uncharacterized protein</fullName>
    </submittedName>
</protein>
<keyword evidence="3" id="KW-0732">Signal</keyword>
<evidence type="ECO:0000313" key="5">
    <source>
        <dbReference type="Proteomes" id="UP001527925"/>
    </source>
</evidence>
<name>A0ABR4N785_9FUNG</name>
<feature type="compositionally biased region" description="Polar residues" evidence="1">
    <location>
        <begin position="376"/>
        <end position="386"/>
    </location>
</feature>